<gene>
    <name evidence="3" type="ORF">FISHEDRAFT_66121</name>
</gene>
<feature type="compositionally biased region" description="Basic and acidic residues" evidence="1">
    <location>
        <begin position="95"/>
        <end position="113"/>
    </location>
</feature>
<proteinExistence type="predicted"/>
<name>A0A0D7AAI8_9AGAR</name>
<feature type="compositionally biased region" description="Acidic residues" evidence="1">
    <location>
        <begin position="76"/>
        <end position="85"/>
    </location>
</feature>
<protein>
    <recommendedName>
        <fullName evidence="2">DUF4604 domain-containing protein</fullName>
    </recommendedName>
</protein>
<accession>A0A0D7AAI8</accession>
<sequence>MAPRELTKHQLSSRLSYEQKTPGFLRKYRNDIRGIIDIKAAIDADGYYLFDEWEDAGPGRAPIPRRPPIPERQEEGSDMDVDEWGDEKPQVVVLKEGKHLTEREAENVRRAEKGLSPLPDEDQTASTSLSTDRPFEMATLQSKPTLSFSTKAPTKSDPLASLKRKASGDPEAKKKHKSKKTKTGLLSFGDEA</sequence>
<organism evidence="3 4">
    <name type="scientific">Fistulina hepatica ATCC 64428</name>
    <dbReference type="NCBI Taxonomy" id="1128425"/>
    <lineage>
        <taxon>Eukaryota</taxon>
        <taxon>Fungi</taxon>
        <taxon>Dikarya</taxon>
        <taxon>Basidiomycota</taxon>
        <taxon>Agaricomycotina</taxon>
        <taxon>Agaricomycetes</taxon>
        <taxon>Agaricomycetidae</taxon>
        <taxon>Agaricales</taxon>
        <taxon>Fistulinaceae</taxon>
        <taxon>Fistulina</taxon>
    </lineage>
</organism>
<reference evidence="3 4" key="1">
    <citation type="journal article" date="2015" name="Fungal Genet. Biol.">
        <title>Evolution of novel wood decay mechanisms in Agaricales revealed by the genome sequences of Fistulina hepatica and Cylindrobasidium torrendii.</title>
        <authorList>
            <person name="Floudas D."/>
            <person name="Held B.W."/>
            <person name="Riley R."/>
            <person name="Nagy L.G."/>
            <person name="Koehler G."/>
            <person name="Ransdell A.S."/>
            <person name="Younus H."/>
            <person name="Chow J."/>
            <person name="Chiniquy J."/>
            <person name="Lipzen A."/>
            <person name="Tritt A."/>
            <person name="Sun H."/>
            <person name="Haridas S."/>
            <person name="LaButti K."/>
            <person name="Ohm R.A."/>
            <person name="Kues U."/>
            <person name="Blanchette R.A."/>
            <person name="Grigoriev I.V."/>
            <person name="Minto R.E."/>
            <person name="Hibbett D.S."/>
        </authorList>
    </citation>
    <scope>NUCLEOTIDE SEQUENCE [LARGE SCALE GENOMIC DNA]</scope>
    <source>
        <strain evidence="3 4">ATCC 64428</strain>
    </source>
</reference>
<dbReference type="OrthoDB" id="2553298at2759"/>
<feature type="compositionally biased region" description="Polar residues" evidence="1">
    <location>
        <begin position="139"/>
        <end position="153"/>
    </location>
</feature>
<feature type="compositionally biased region" description="Basic residues" evidence="1">
    <location>
        <begin position="173"/>
        <end position="182"/>
    </location>
</feature>
<dbReference type="InterPro" id="IPR027911">
    <property type="entry name" value="DUF4604"/>
</dbReference>
<feature type="domain" description="DUF4604" evidence="2">
    <location>
        <begin position="14"/>
        <end position="191"/>
    </location>
</feature>
<evidence type="ECO:0000259" key="2">
    <source>
        <dbReference type="Pfam" id="PF15377"/>
    </source>
</evidence>
<dbReference type="Proteomes" id="UP000054144">
    <property type="component" value="Unassembled WGS sequence"/>
</dbReference>
<dbReference type="Pfam" id="PF15377">
    <property type="entry name" value="DUF4604"/>
    <property type="match status" value="1"/>
</dbReference>
<evidence type="ECO:0000313" key="4">
    <source>
        <dbReference type="Proteomes" id="UP000054144"/>
    </source>
</evidence>
<dbReference type="EMBL" id="KN881942">
    <property type="protein sequence ID" value="KIY47414.1"/>
    <property type="molecule type" value="Genomic_DNA"/>
</dbReference>
<evidence type="ECO:0000313" key="3">
    <source>
        <dbReference type="EMBL" id="KIY47414.1"/>
    </source>
</evidence>
<feature type="region of interest" description="Disordered" evidence="1">
    <location>
        <begin position="56"/>
        <end position="192"/>
    </location>
</feature>
<keyword evidence="4" id="KW-1185">Reference proteome</keyword>
<evidence type="ECO:0000256" key="1">
    <source>
        <dbReference type="SAM" id="MobiDB-lite"/>
    </source>
</evidence>
<dbReference type="AlphaFoldDB" id="A0A0D7AAI8"/>